<dbReference type="SFLD" id="SFLDG01067">
    <property type="entry name" value="SPASM/twitch_domain_containing"/>
    <property type="match status" value="1"/>
</dbReference>
<dbReference type="Gene3D" id="3.20.20.70">
    <property type="entry name" value="Aldolase class I"/>
    <property type="match status" value="1"/>
</dbReference>
<dbReference type="SUPFAM" id="SSF102114">
    <property type="entry name" value="Radical SAM enzymes"/>
    <property type="match status" value="1"/>
</dbReference>
<dbReference type="PANTHER" id="PTHR43787:SF3">
    <property type="entry name" value="ARYLSULFATASE REGULATORY PROTEIN"/>
    <property type="match status" value="1"/>
</dbReference>
<evidence type="ECO:0000256" key="3">
    <source>
        <dbReference type="ARBA" id="ARBA00022691"/>
    </source>
</evidence>
<comment type="cofactor">
    <cofactor evidence="1">
        <name>[4Fe-4S] cluster</name>
        <dbReference type="ChEBI" id="CHEBI:49883"/>
    </cofactor>
</comment>
<dbReference type="KEGG" id="buy:D8S85_05010"/>
<dbReference type="AlphaFoldDB" id="A0A3S9VQX9"/>
<dbReference type="RefSeq" id="WP_106479842.1">
    <property type="nucleotide sequence ID" value="NZ_CP032819.1"/>
</dbReference>
<gene>
    <name evidence="8" type="ORF">D8S85_05010</name>
</gene>
<keyword evidence="6" id="KW-0411">Iron-sulfur</keyword>
<keyword evidence="9" id="KW-1185">Reference proteome</keyword>
<protein>
    <submittedName>
        <fullName evidence="8">SPASM domain-containing protein</fullName>
    </submittedName>
</protein>
<dbReference type="InterPro" id="IPR058240">
    <property type="entry name" value="rSAM_sf"/>
</dbReference>
<keyword evidence="3" id="KW-0949">S-adenosyl-L-methionine</keyword>
<dbReference type="GO" id="GO:0016491">
    <property type="term" value="F:oxidoreductase activity"/>
    <property type="evidence" value="ECO:0007669"/>
    <property type="project" value="InterPro"/>
</dbReference>
<name>A0A3S9VQX9_9BACT</name>
<feature type="domain" description="Radical SAM core" evidence="7">
    <location>
        <begin position="87"/>
        <end position="311"/>
    </location>
</feature>
<evidence type="ECO:0000313" key="9">
    <source>
        <dbReference type="Proteomes" id="UP000270673"/>
    </source>
</evidence>
<dbReference type="PANTHER" id="PTHR43787">
    <property type="entry name" value="FEMO COFACTOR BIOSYNTHESIS PROTEIN NIFB-RELATED"/>
    <property type="match status" value="1"/>
</dbReference>
<evidence type="ECO:0000256" key="1">
    <source>
        <dbReference type="ARBA" id="ARBA00001966"/>
    </source>
</evidence>
<organism evidence="8 9">
    <name type="scientific">Butyricimonas faecalis</name>
    <dbReference type="NCBI Taxonomy" id="2093856"/>
    <lineage>
        <taxon>Bacteria</taxon>
        <taxon>Pseudomonadati</taxon>
        <taxon>Bacteroidota</taxon>
        <taxon>Bacteroidia</taxon>
        <taxon>Bacteroidales</taxon>
        <taxon>Odoribacteraceae</taxon>
        <taxon>Butyricimonas</taxon>
    </lineage>
</organism>
<keyword evidence="2" id="KW-0004">4Fe-4S</keyword>
<dbReference type="OrthoDB" id="9808591at2"/>
<evidence type="ECO:0000256" key="5">
    <source>
        <dbReference type="ARBA" id="ARBA00023004"/>
    </source>
</evidence>
<dbReference type="SFLD" id="SFLDS00029">
    <property type="entry name" value="Radical_SAM"/>
    <property type="match status" value="1"/>
</dbReference>
<dbReference type="CDD" id="cd01335">
    <property type="entry name" value="Radical_SAM"/>
    <property type="match status" value="1"/>
</dbReference>
<keyword evidence="5" id="KW-0408">Iron</keyword>
<evidence type="ECO:0000259" key="7">
    <source>
        <dbReference type="PROSITE" id="PS51918"/>
    </source>
</evidence>
<dbReference type="UniPathway" id="UPA00782"/>
<dbReference type="GO" id="GO:0046872">
    <property type="term" value="F:metal ion binding"/>
    <property type="evidence" value="ECO:0007669"/>
    <property type="project" value="UniProtKB-KW"/>
</dbReference>
<accession>A0A3S9VQX9</accession>
<keyword evidence="4" id="KW-0479">Metal-binding</keyword>
<dbReference type="PROSITE" id="PS51918">
    <property type="entry name" value="RADICAL_SAM"/>
    <property type="match status" value="1"/>
</dbReference>
<evidence type="ECO:0000256" key="4">
    <source>
        <dbReference type="ARBA" id="ARBA00022723"/>
    </source>
</evidence>
<reference evidence="8 9" key="1">
    <citation type="submission" date="2018-10" db="EMBL/GenBank/DDBJ databases">
        <title>Butyricimonas faecalis sp. nov., isolated from human faeces and emended description of the genus Butyricimonas.</title>
        <authorList>
            <person name="Le Roy T."/>
            <person name="Van der Smissen P."/>
            <person name="Paquot A."/>
            <person name="Delzenne N."/>
            <person name="Muccioli G."/>
            <person name="Collet J.-F."/>
            <person name="Cani P.D."/>
        </authorList>
    </citation>
    <scope>NUCLEOTIDE SEQUENCE [LARGE SCALE GENOMIC DNA]</scope>
    <source>
        <strain evidence="8 9">H184</strain>
    </source>
</reference>
<dbReference type="SFLD" id="SFLDG01386">
    <property type="entry name" value="main_SPASM_domain-containing"/>
    <property type="match status" value="1"/>
</dbReference>
<dbReference type="Proteomes" id="UP000270673">
    <property type="component" value="Chromosome"/>
</dbReference>
<evidence type="ECO:0000256" key="6">
    <source>
        <dbReference type="ARBA" id="ARBA00023014"/>
    </source>
</evidence>
<dbReference type="InterPro" id="IPR023867">
    <property type="entry name" value="Sulphatase_maturase_rSAM"/>
</dbReference>
<dbReference type="Pfam" id="PF04055">
    <property type="entry name" value="Radical_SAM"/>
    <property type="match status" value="1"/>
</dbReference>
<evidence type="ECO:0000313" key="8">
    <source>
        <dbReference type="EMBL" id="AZS28976.1"/>
    </source>
</evidence>
<evidence type="ECO:0000256" key="2">
    <source>
        <dbReference type="ARBA" id="ARBA00022485"/>
    </source>
</evidence>
<sequence length="444" mass="51715">MKWSKYNYILNCKHGVFVYNSTTNSFLKISKTLLDSLKNIKDWDLEIDELDEDIKKILVAHNIVVSNDFDNKYLTKLKFIHRRSAFANSQLSLTIATTTDCNFKCPYCYEEGISHTKMDEETETAIIDYINTIKPKSLYITWYGGEPLMNFKTIERLMKNINELSYIEEVKYDMVTNGSLLTEKVGSYFIEKKLKNVQITIDGLEENHNRTRITKNGKSSYRIILSNLDKALEILPDCHFSVRVNIGLNNRADYPILYRELREKYKDKTNFSIYFSFVEDYSMCGGASCLDSKKRIDFLRYLQDVHHIAEEVYPKHRQCLCTATSINSFVIAPNGDLYKCWNEIGRKDYIVGNIKNKKMISNYDLICDYSINYNKFNDPKCLACFLLPVCIGGCPSNRNSNLTRNTNLEICPYNFEHIDLALELMYERVLATTKKYLSKHNIQS</sequence>
<proteinExistence type="predicted"/>
<dbReference type="SFLD" id="SFLDG01384">
    <property type="entry name" value="thioether_bond_formation_requi"/>
    <property type="match status" value="1"/>
</dbReference>
<dbReference type="NCBIfam" id="TIGR04085">
    <property type="entry name" value="rSAM_more_4Fe4S"/>
    <property type="match status" value="1"/>
</dbReference>
<dbReference type="InterPro" id="IPR023885">
    <property type="entry name" value="4Fe4S-binding_SPASM_dom"/>
</dbReference>
<dbReference type="GO" id="GO:0051539">
    <property type="term" value="F:4 iron, 4 sulfur cluster binding"/>
    <property type="evidence" value="ECO:0007669"/>
    <property type="project" value="UniProtKB-KW"/>
</dbReference>
<dbReference type="InterPro" id="IPR013785">
    <property type="entry name" value="Aldolase_TIM"/>
</dbReference>
<dbReference type="InterPro" id="IPR007197">
    <property type="entry name" value="rSAM"/>
</dbReference>
<dbReference type="EMBL" id="CP032819">
    <property type="protein sequence ID" value="AZS28976.1"/>
    <property type="molecule type" value="Genomic_DNA"/>
</dbReference>